<dbReference type="EMBL" id="JAVDQX010000001">
    <property type="protein sequence ID" value="MDR6458765.1"/>
    <property type="molecule type" value="Genomic_DNA"/>
</dbReference>
<accession>A0ACC6J6V0</accession>
<organism evidence="1 2">
    <name type="scientific">Chryseobacterium vietnamense</name>
    <dbReference type="NCBI Taxonomy" id="866785"/>
    <lineage>
        <taxon>Bacteria</taxon>
        <taxon>Pseudomonadati</taxon>
        <taxon>Bacteroidota</taxon>
        <taxon>Flavobacteriia</taxon>
        <taxon>Flavobacteriales</taxon>
        <taxon>Weeksellaceae</taxon>
        <taxon>Chryseobacterium group</taxon>
        <taxon>Chryseobacterium</taxon>
    </lineage>
</organism>
<evidence type="ECO:0000313" key="1">
    <source>
        <dbReference type="EMBL" id="MDR6458765.1"/>
    </source>
</evidence>
<protein>
    <submittedName>
        <fullName evidence="1">Uncharacterized protein (TIGR04141 family)</fullName>
    </submittedName>
</protein>
<keyword evidence="2" id="KW-1185">Reference proteome</keyword>
<reference evidence="1" key="1">
    <citation type="submission" date="2023-07" db="EMBL/GenBank/DDBJ databases">
        <title>Sorghum-associated microbial communities from plants grown in Nebraska, USA.</title>
        <authorList>
            <person name="Schachtman D."/>
        </authorList>
    </citation>
    <scope>NUCLEOTIDE SEQUENCE</scope>
    <source>
        <strain evidence="1">DS2329</strain>
    </source>
</reference>
<name>A0ACC6J6V0_9FLAO</name>
<comment type="caution">
    <text evidence="1">The sequence shown here is derived from an EMBL/GenBank/DDBJ whole genome shotgun (WGS) entry which is preliminary data.</text>
</comment>
<gene>
    <name evidence="1" type="ORF">J2786_001858</name>
</gene>
<evidence type="ECO:0000313" key="2">
    <source>
        <dbReference type="Proteomes" id="UP001184833"/>
    </source>
</evidence>
<dbReference type="Proteomes" id="UP001184833">
    <property type="component" value="Unassembled WGS sequence"/>
</dbReference>
<sequence length="543" mass="62528">MAKKKIKLNVVLLKNNLNIAAPETFIENYLQDNEINFNKGNINAILYKKLGSYSEPKWVANLKNKIVGDFTCDFPSNQSSGVTLFIEVQDRIFAINFGTLGRFNINKNVIEKTFGIYTANKLLNNDLTATIKSAHSRVNETNPVNKQRQYGADISNNQLFLSMEDNEALKELAVISYSSEDFSRMIGKYSSLNVQFLFNNVEIPCFQYLQPKLSRLLDLYKSVSPDDVKKLFKGIYPLNSLEAEPLNTQLPNKLIMSTDTFFLFEPEIDYDLSLVAEIKIEGELYDELSLSAYLDKNPQPSFENLTEDKIFFLNEDGDIIKEWSILECLYGEIEENNTNYILSGGEWFEVSKDKYDRVSLAIDEITNTSFGIPDHIKHNIKGDIEQAIIQNQNSNQKINKENIFNIHLSNYIHGYLFDEAAKQINLYEDRFEVCDVLHQNTFFHVKYNYGASALSHLFNQGYVSAKSYAEFTSKYAEAVNLHIPDATNHLSDQPDNAKVHYLILNDKSKDRLTFFSKMALEEKIRTLQAMRFNVNLTWIRDMY</sequence>
<proteinExistence type="predicted"/>